<dbReference type="InterPro" id="IPR006016">
    <property type="entry name" value="UspA"/>
</dbReference>
<reference evidence="3 4" key="1">
    <citation type="submission" date="2019-04" db="EMBL/GenBank/DDBJ databases">
        <title>Shimia ponticola sp. nov., isolated from seawater.</title>
        <authorList>
            <person name="Kim Y.-O."/>
            <person name="Yoon J.-H."/>
        </authorList>
    </citation>
    <scope>NUCLEOTIDE SEQUENCE [LARGE SCALE GENOMIC DNA]</scope>
    <source>
        <strain evidence="3 4">MYP11</strain>
    </source>
</reference>
<dbReference type="PANTHER" id="PTHR46268">
    <property type="entry name" value="STRESS RESPONSE PROTEIN NHAX"/>
    <property type="match status" value="1"/>
</dbReference>
<comment type="caution">
    <text evidence="3">The sequence shown here is derived from an EMBL/GenBank/DDBJ whole genome shotgun (WGS) entry which is preliminary data.</text>
</comment>
<keyword evidence="4" id="KW-1185">Reference proteome</keyword>
<organism evidence="3 4">
    <name type="scientific">Aliishimia ponticola</name>
    <dbReference type="NCBI Taxonomy" id="2499833"/>
    <lineage>
        <taxon>Bacteria</taxon>
        <taxon>Pseudomonadati</taxon>
        <taxon>Pseudomonadota</taxon>
        <taxon>Alphaproteobacteria</taxon>
        <taxon>Rhodobacterales</taxon>
        <taxon>Paracoccaceae</taxon>
        <taxon>Aliishimia</taxon>
    </lineage>
</organism>
<dbReference type="Proteomes" id="UP000306602">
    <property type="component" value="Unassembled WGS sequence"/>
</dbReference>
<dbReference type="SUPFAM" id="SSF52402">
    <property type="entry name" value="Adenine nucleotide alpha hydrolases-like"/>
    <property type="match status" value="2"/>
</dbReference>
<dbReference type="CDD" id="cd00293">
    <property type="entry name" value="USP-like"/>
    <property type="match status" value="2"/>
</dbReference>
<feature type="domain" description="UspA" evidence="2">
    <location>
        <begin position="4"/>
        <end position="121"/>
    </location>
</feature>
<dbReference type="Pfam" id="PF00582">
    <property type="entry name" value="Usp"/>
    <property type="match status" value="1"/>
</dbReference>
<name>A0A4V6S235_9RHOB</name>
<proteinExistence type="inferred from homology"/>
<dbReference type="PANTHER" id="PTHR46268:SF6">
    <property type="entry name" value="UNIVERSAL STRESS PROTEIN UP12"/>
    <property type="match status" value="1"/>
</dbReference>
<protein>
    <submittedName>
        <fullName evidence="3">Universal stress protein</fullName>
    </submittedName>
</protein>
<dbReference type="Gene3D" id="3.40.50.12370">
    <property type="match status" value="1"/>
</dbReference>
<dbReference type="RefSeq" id="WP_136461045.1">
    <property type="nucleotide sequence ID" value="NZ_SRKY01000001.1"/>
</dbReference>
<accession>A0A4V6S235</accession>
<comment type="similarity">
    <text evidence="1">Belongs to the universal stress protein A family.</text>
</comment>
<evidence type="ECO:0000259" key="2">
    <source>
        <dbReference type="Pfam" id="PF00582"/>
    </source>
</evidence>
<dbReference type="EMBL" id="SRKY01000001">
    <property type="protein sequence ID" value="THH38153.1"/>
    <property type="molecule type" value="Genomic_DNA"/>
</dbReference>
<evidence type="ECO:0000256" key="1">
    <source>
        <dbReference type="ARBA" id="ARBA00008791"/>
    </source>
</evidence>
<sequence length="271" mass="29620">MPIMNLLVAFNGSAQSEAALRYAASLAKDRGAHVTALLAHSTHEVIDRRSRWIPKEAQEILTAANKGLIQEIEDRFNALRATLDLGDALSFEEKAGRVDTVLSEAARHFDMLIVGAHSEDDDEHVTLHPDRIALLSGRPIIVVPAGYDAGAQHNHAALAWDGGRAAARALSDSLRLLESDGRVSVLTIGHRTDWPINDLMTHLARHDIKAVHENFPGSHPVADTILSYCARHTPSLLVLGAYEHSKFREDFFGGVTGDVLRNIQIPVLLSH</sequence>
<evidence type="ECO:0000313" key="3">
    <source>
        <dbReference type="EMBL" id="THH38153.1"/>
    </source>
</evidence>
<gene>
    <name evidence="3" type="ORF">E4Z66_00830</name>
</gene>
<dbReference type="AlphaFoldDB" id="A0A4V6S235"/>
<dbReference type="OrthoDB" id="9804721at2"/>
<evidence type="ECO:0000313" key="4">
    <source>
        <dbReference type="Proteomes" id="UP000306602"/>
    </source>
</evidence>